<evidence type="ECO:0000256" key="2">
    <source>
        <dbReference type="SAM" id="SignalP"/>
    </source>
</evidence>
<feature type="compositionally biased region" description="Low complexity" evidence="1">
    <location>
        <begin position="317"/>
        <end position="335"/>
    </location>
</feature>
<accession>A0ABQ6Z7D8</accession>
<dbReference type="RefSeq" id="WP_162410238.1">
    <property type="nucleotide sequence ID" value="NZ_PDWN01000007.1"/>
</dbReference>
<feature type="signal peptide" evidence="2">
    <location>
        <begin position="1"/>
        <end position="28"/>
    </location>
</feature>
<name>A0ABQ6Z7D8_9GAMM</name>
<evidence type="ECO:0008006" key="5">
    <source>
        <dbReference type="Google" id="ProtNLM"/>
    </source>
</evidence>
<feature type="chain" id="PRO_5045710361" description="Secreted protein" evidence="2">
    <location>
        <begin position="29"/>
        <end position="335"/>
    </location>
</feature>
<evidence type="ECO:0000256" key="1">
    <source>
        <dbReference type="SAM" id="MobiDB-lite"/>
    </source>
</evidence>
<gene>
    <name evidence="3" type="ORF">CSC65_08965</name>
</gene>
<sequence length="335" mass="35747">MTRGGLCWRLAGMLAGAGLALGPVAAAAQSQDTQLTVVETPSQVEFLGGVLAESRVLYPLQVGSWVAESEHRYPEQRLGVSVRYIDNGKQRWIDLYFYPAGLQSVQSLALVAGSERDGIADAARQAGREVALGVLEPIELARGGVEGHGVDAAAPAAGMQQAWKLGLAYPDERLASAMLLFAHDLYLVKARASAPLSSPIEDELVRFMQVVAAQLRIVNTGRCWLAARTDIVDTLPASGHDRVRASYRDPGRDVAAVVVDDRVLVARGEAARAQALAKELTGTLYPGCVAPEAIEPEVPPSMREMRIEYRAPNAVEGPSRGPRIGRPQPPQSGTG</sequence>
<feature type="region of interest" description="Disordered" evidence="1">
    <location>
        <begin position="307"/>
        <end position="335"/>
    </location>
</feature>
<keyword evidence="4" id="KW-1185">Reference proteome</keyword>
<evidence type="ECO:0000313" key="4">
    <source>
        <dbReference type="Proteomes" id="UP000788419"/>
    </source>
</evidence>
<dbReference type="Proteomes" id="UP000788419">
    <property type="component" value="Unassembled WGS sequence"/>
</dbReference>
<organism evidence="3 4">
    <name type="scientific">Pseudoxanthomonas daejeonensis</name>
    <dbReference type="NCBI Taxonomy" id="266062"/>
    <lineage>
        <taxon>Bacteria</taxon>
        <taxon>Pseudomonadati</taxon>
        <taxon>Pseudomonadota</taxon>
        <taxon>Gammaproteobacteria</taxon>
        <taxon>Lysobacterales</taxon>
        <taxon>Lysobacteraceae</taxon>
        <taxon>Pseudoxanthomonas</taxon>
    </lineage>
</organism>
<reference evidence="3 4" key="1">
    <citation type="submission" date="2017-10" db="EMBL/GenBank/DDBJ databases">
        <title>Whole genome sequencing of members of genus Pseudoxanthomonas.</title>
        <authorList>
            <person name="Kumar S."/>
            <person name="Bansal K."/>
            <person name="Kaur A."/>
            <person name="Patil P."/>
            <person name="Sharma S."/>
            <person name="Patil P.B."/>
        </authorList>
    </citation>
    <scope>NUCLEOTIDE SEQUENCE [LARGE SCALE GENOMIC DNA]</scope>
    <source>
        <strain evidence="3 4">DSM 17801</strain>
    </source>
</reference>
<comment type="caution">
    <text evidence="3">The sequence shown here is derived from an EMBL/GenBank/DDBJ whole genome shotgun (WGS) entry which is preliminary data.</text>
</comment>
<dbReference type="EMBL" id="PDWN01000007">
    <property type="protein sequence ID" value="KAF1694810.1"/>
    <property type="molecule type" value="Genomic_DNA"/>
</dbReference>
<keyword evidence="2" id="KW-0732">Signal</keyword>
<protein>
    <recommendedName>
        <fullName evidence="5">Secreted protein</fullName>
    </recommendedName>
</protein>
<evidence type="ECO:0000313" key="3">
    <source>
        <dbReference type="EMBL" id="KAF1694810.1"/>
    </source>
</evidence>
<proteinExistence type="predicted"/>